<dbReference type="EMBL" id="JAWDGP010001129">
    <property type="protein sequence ID" value="KAK3794288.1"/>
    <property type="molecule type" value="Genomic_DNA"/>
</dbReference>
<proteinExistence type="predicted"/>
<name>A0AAE1AUR7_9GAST</name>
<feature type="region of interest" description="Disordered" evidence="1">
    <location>
        <begin position="211"/>
        <end position="240"/>
    </location>
</feature>
<evidence type="ECO:0000256" key="1">
    <source>
        <dbReference type="SAM" id="MobiDB-lite"/>
    </source>
</evidence>
<reference evidence="2" key="1">
    <citation type="journal article" date="2023" name="G3 (Bethesda)">
        <title>A reference genome for the long-term kleptoplast-retaining sea slug Elysia crispata morphotype clarki.</title>
        <authorList>
            <person name="Eastman K.E."/>
            <person name="Pendleton A.L."/>
            <person name="Shaikh M.A."/>
            <person name="Suttiyut T."/>
            <person name="Ogas R."/>
            <person name="Tomko P."/>
            <person name="Gavelis G."/>
            <person name="Widhalm J.R."/>
            <person name="Wisecaver J.H."/>
        </authorList>
    </citation>
    <scope>NUCLEOTIDE SEQUENCE</scope>
    <source>
        <strain evidence="2">ECLA1</strain>
    </source>
</reference>
<comment type="caution">
    <text evidence="2">The sequence shown here is derived from an EMBL/GenBank/DDBJ whole genome shotgun (WGS) entry which is preliminary data.</text>
</comment>
<evidence type="ECO:0000313" key="2">
    <source>
        <dbReference type="EMBL" id="KAK3794288.1"/>
    </source>
</evidence>
<keyword evidence="3" id="KW-1185">Reference proteome</keyword>
<sequence>MRSRVSGDISSEHYIDTVSTHGETSHKTVLKLKLEGPLVRAPLQEFSRRRLEPAHVAQMLDTHTQTGRETQAVSDLIREIFDPCRGLIYPLVSEKAQDCVAEVRLWRHAIFLSVGLTTIVGHSERQAADLWGEESNHWPWSSKLKTFKTLRGLSWSPGDDHTHQPSFPSTFSTRWVTGGEQGVMRAESVDRRTENTSDVGCDSLIAAISRLKPGQPAIRPPPQPTGEAETPLLVPPPPLY</sequence>
<evidence type="ECO:0000313" key="3">
    <source>
        <dbReference type="Proteomes" id="UP001283361"/>
    </source>
</evidence>
<protein>
    <submittedName>
        <fullName evidence="2">Uncharacterized protein</fullName>
    </submittedName>
</protein>
<dbReference type="Proteomes" id="UP001283361">
    <property type="component" value="Unassembled WGS sequence"/>
</dbReference>
<gene>
    <name evidence="2" type="ORF">RRG08_060958</name>
</gene>
<organism evidence="2 3">
    <name type="scientific">Elysia crispata</name>
    <name type="common">lettuce slug</name>
    <dbReference type="NCBI Taxonomy" id="231223"/>
    <lineage>
        <taxon>Eukaryota</taxon>
        <taxon>Metazoa</taxon>
        <taxon>Spiralia</taxon>
        <taxon>Lophotrochozoa</taxon>
        <taxon>Mollusca</taxon>
        <taxon>Gastropoda</taxon>
        <taxon>Heterobranchia</taxon>
        <taxon>Euthyneura</taxon>
        <taxon>Panpulmonata</taxon>
        <taxon>Sacoglossa</taxon>
        <taxon>Placobranchoidea</taxon>
        <taxon>Plakobranchidae</taxon>
        <taxon>Elysia</taxon>
    </lineage>
</organism>
<accession>A0AAE1AUR7</accession>
<dbReference type="AlphaFoldDB" id="A0AAE1AUR7"/>